<dbReference type="InterPro" id="IPR008928">
    <property type="entry name" value="6-hairpin_glycosidase_sf"/>
</dbReference>
<proteinExistence type="predicted"/>
<dbReference type="EMBL" id="CAFBLH010000006">
    <property type="protein sequence ID" value="CAB4859558.1"/>
    <property type="molecule type" value="Genomic_DNA"/>
</dbReference>
<dbReference type="InterPro" id="IPR012341">
    <property type="entry name" value="6hp_glycosidase-like_sf"/>
</dbReference>
<organism evidence="1">
    <name type="scientific">freshwater metagenome</name>
    <dbReference type="NCBI Taxonomy" id="449393"/>
    <lineage>
        <taxon>unclassified sequences</taxon>
        <taxon>metagenomes</taxon>
        <taxon>ecological metagenomes</taxon>
    </lineage>
</organism>
<gene>
    <name evidence="1" type="ORF">UFOPK3342_00343</name>
</gene>
<dbReference type="SUPFAM" id="SSF48208">
    <property type="entry name" value="Six-hairpin glycosidases"/>
    <property type="match status" value="1"/>
</dbReference>
<dbReference type="AlphaFoldDB" id="A0A6J7CRM0"/>
<dbReference type="Gene3D" id="1.50.10.10">
    <property type="match status" value="1"/>
</dbReference>
<sequence>MDQLKAGETTVNYEVILQEDDPALNPVNRPPINDAINMILGTAHGYEVPFAAMPLKEYEGLPEQNLYSCLFGRDSLLISDLLFDVKPHLRMNVISALALDQGKVFDAKSEEEPGRIAHEVRTMDDPVAKKLSEHGGWKFPYYGSIDSTLIWMNQVHYAAKAIPSVLDTVIGGIPLWERFIASTQWVLNRLATPSGFIESSRANPKGIANQVWKDSGDSYMHANGALARGDSTASVETVGETYDAIMAAVAIAQMKPSKSWPLSTSELSKLARHLQLSLIGYFWMGDSFALGIEKDAAGKIVQFESLASNQGRLLDSGVLFGDEFSVYRSAIAQAMTDSSMLGQSGLRTLSSSHLSYRPGGYHTGSAWPFDGVLTARGLLKQGFTQESMLVQDRIKKAIESCGGYPEFFRGDWPENDLVNRFIQDVQFEDESGIRANTNRIAQPPQIIQGWTVAAYSWLSNRV</sequence>
<protein>
    <submittedName>
        <fullName evidence="1">Unannotated protein</fullName>
    </submittedName>
</protein>
<name>A0A6J7CRM0_9ZZZZ</name>
<accession>A0A6J7CRM0</accession>
<evidence type="ECO:0000313" key="1">
    <source>
        <dbReference type="EMBL" id="CAB4859558.1"/>
    </source>
</evidence>
<reference evidence="1" key="1">
    <citation type="submission" date="2020-05" db="EMBL/GenBank/DDBJ databases">
        <authorList>
            <person name="Chiriac C."/>
            <person name="Salcher M."/>
            <person name="Ghai R."/>
            <person name="Kavagutti S V."/>
        </authorList>
    </citation>
    <scope>NUCLEOTIDE SEQUENCE</scope>
</reference>
<dbReference type="GO" id="GO:0005975">
    <property type="term" value="P:carbohydrate metabolic process"/>
    <property type="evidence" value="ECO:0007669"/>
    <property type="project" value="InterPro"/>
</dbReference>